<dbReference type="Pfam" id="PF03765">
    <property type="entry name" value="CRAL_TRIO_N"/>
    <property type="match status" value="1"/>
</dbReference>
<gene>
    <name evidence="3" type="ORF">SOMG_04506</name>
</gene>
<feature type="domain" description="CRAL-TRIO" evidence="2">
    <location>
        <begin position="472"/>
        <end position="625"/>
    </location>
</feature>
<name>A0AAE9WFG2_9SCHI</name>
<dbReference type="InterPro" id="IPR001251">
    <property type="entry name" value="CRAL-TRIO_dom"/>
</dbReference>
<dbReference type="KEGG" id="som:SOMG_04506"/>
<feature type="region of interest" description="Disordered" evidence="1">
    <location>
        <begin position="24"/>
        <end position="113"/>
    </location>
</feature>
<feature type="compositionally biased region" description="Basic and acidic residues" evidence="1">
    <location>
        <begin position="26"/>
        <end position="35"/>
    </location>
</feature>
<feature type="compositionally biased region" description="Polar residues" evidence="1">
    <location>
        <begin position="145"/>
        <end position="155"/>
    </location>
</feature>
<feature type="compositionally biased region" description="Basic and acidic residues" evidence="1">
    <location>
        <begin position="282"/>
        <end position="301"/>
    </location>
</feature>
<evidence type="ECO:0000256" key="1">
    <source>
        <dbReference type="SAM" id="MobiDB-lite"/>
    </source>
</evidence>
<dbReference type="GO" id="GO:0008289">
    <property type="term" value="F:lipid binding"/>
    <property type="evidence" value="ECO:0007669"/>
    <property type="project" value="UniProtKB-ARBA"/>
</dbReference>
<dbReference type="FunFam" id="3.40.525.10:FF:000013">
    <property type="entry name" value="Phosphatidylinositol transfer protein PDR16"/>
    <property type="match status" value="1"/>
</dbReference>
<dbReference type="SUPFAM" id="SSF52087">
    <property type="entry name" value="CRAL/TRIO domain"/>
    <property type="match status" value="1"/>
</dbReference>
<dbReference type="PANTHER" id="PTHR45824:SF29">
    <property type="entry name" value="GH16843P"/>
    <property type="match status" value="1"/>
</dbReference>
<dbReference type="SMART" id="SM00516">
    <property type="entry name" value="SEC14"/>
    <property type="match status" value="1"/>
</dbReference>
<dbReference type="PROSITE" id="PS50191">
    <property type="entry name" value="CRAL_TRIO"/>
    <property type="match status" value="1"/>
</dbReference>
<sequence>MTQNNRAGNKNGLGRICSSMLGICIPKKERSEKNTPIRPARSVKEQRPNLTLEPARSNFSEAFPSQLQDSTTPHGTPKFKNHSFFRNNVDSSNNQQPSSPLSPLSPQPATLDSKDVASVSLAQPDTVQQVTEDSSSPLPSQSLQATPGTKENNSLMLKEESPPQLFSTSAKNNDETETSQLYTKSMNDDSTPVSNAEFELLPSNFTEEKVTEGTDSSKLKDDFSASGLGDTEATPTNYPEQHSSSFVPSDTQFDRNTASEPANQLRSSISSHETVVPQSVDARTENKHNAESQDMTKDQSKPKHSLNSSTVKGMNNTKNTEGFDPTAVGDTESNSKEQPSKNNCGADVEELNERSTLPNEVEPDGAWNAPLPFPSPHCHLKPQYLDKDLTEEQKSMYNEVLIYCKDLKGIPVSSKSDETEELSDVEKYFLTRECILRFLRATKWNAAATKKRILDTLVWRRQFGVNNMDPNEVQEENATGKQVLLGYDKDGRPCLYLYPGRQNTKTSPLQIRHLVFSLECAIELMPPGVETLALLINFKASSSRSNPSVGQGKEVLNILQTHYCERLGKALVINIPWAVWGFFKLISPFIDPITREKLKFNEPLDRYVPMDQLDTNFGGSLKFEYFHEKYWPKIVEICKTRRQTGLQRWKNLGSKIGTSEWDIKGGNDYINDMQIYIRPGLNNRSGSTTMNEEKQEESSMKSKDSDSKKKESGNLNGEKDDFGTYVNNERRQETEALHNRNMSMTSDAGSFVTADGMD</sequence>
<dbReference type="EMBL" id="CP115613">
    <property type="protein sequence ID" value="WBW74694.1"/>
    <property type="molecule type" value="Genomic_DNA"/>
</dbReference>
<dbReference type="InterPro" id="IPR052578">
    <property type="entry name" value="PI_Transfer_CRAL-TRIO"/>
</dbReference>
<dbReference type="Pfam" id="PF00650">
    <property type="entry name" value="CRAL_TRIO"/>
    <property type="match status" value="1"/>
</dbReference>
<dbReference type="GO" id="GO:0071944">
    <property type="term" value="C:cell periphery"/>
    <property type="evidence" value="ECO:0007669"/>
    <property type="project" value="UniProtKB-ARBA"/>
</dbReference>
<evidence type="ECO:0000259" key="2">
    <source>
        <dbReference type="PROSITE" id="PS50191"/>
    </source>
</evidence>
<feature type="region of interest" description="Disordered" evidence="1">
    <location>
        <begin position="681"/>
        <end position="758"/>
    </location>
</feature>
<feature type="compositionally biased region" description="Low complexity" evidence="1">
    <location>
        <begin position="134"/>
        <end position="144"/>
    </location>
</feature>
<feature type="compositionally biased region" description="Basic and acidic residues" evidence="1">
    <location>
        <begin position="691"/>
        <end position="738"/>
    </location>
</feature>
<proteinExistence type="predicted"/>
<evidence type="ECO:0000313" key="3">
    <source>
        <dbReference type="EMBL" id="WBW74694.1"/>
    </source>
</evidence>
<feature type="compositionally biased region" description="Polar residues" evidence="1">
    <location>
        <begin position="233"/>
        <end position="277"/>
    </location>
</feature>
<feature type="compositionally biased region" description="Polar residues" evidence="1">
    <location>
        <begin position="305"/>
        <end position="320"/>
    </location>
</feature>
<organism evidence="3 4">
    <name type="scientific">Schizosaccharomyces osmophilus</name>
    <dbReference type="NCBI Taxonomy" id="2545709"/>
    <lineage>
        <taxon>Eukaryota</taxon>
        <taxon>Fungi</taxon>
        <taxon>Dikarya</taxon>
        <taxon>Ascomycota</taxon>
        <taxon>Taphrinomycotina</taxon>
        <taxon>Schizosaccharomycetes</taxon>
        <taxon>Schizosaccharomycetales</taxon>
        <taxon>Schizosaccharomycetaceae</taxon>
        <taxon>Schizosaccharomyces</taxon>
    </lineage>
</organism>
<reference evidence="3 4" key="1">
    <citation type="journal article" date="2023" name="G3 (Bethesda)">
        <title>A high-quality reference genome for the fission yeast Schizosaccharomyces osmophilus.</title>
        <authorList>
            <person name="Jia G.S."/>
            <person name="Zhang W.C."/>
            <person name="Liang Y."/>
            <person name="Liu X.H."/>
            <person name="Rhind N."/>
            <person name="Pidoux A."/>
            <person name="Brysch-Herzberg M."/>
            <person name="Du L.L."/>
        </authorList>
    </citation>
    <scope>NUCLEOTIDE SEQUENCE [LARGE SCALE GENOMIC DNA]</scope>
    <source>
        <strain evidence="3 4">CBS 15793</strain>
    </source>
</reference>
<dbReference type="PANTHER" id="PTHR45824">
    <property type="entry name" value="GH16843P"/>
    <property type="match status" value="1"/>
</dbReference>
<dbReference type="InterPro" id="IPR036865">
    <property type="entry name" value="CRAL-TRIO_dom_sf"/>
</dbReference>
<dbReference type="SMART" id="SM01100">
    <property type="entry name" value="CRAL_TRIO_N"/>
    <property type="match status" value="1"/>
</dbReference>
<dbReference type="InterPro" id="IPR011074">
    <property type="entry name" value="CRAL/TRIO_N_dom"/>
</dbReference>
<feature type="compositionally biased region" description="Low complexity" evidence="1">
    <location>
        <begin position="91"/>
        <end position="108"/>
    </location>
</feature>
<dbReference type="SUPFAM" id="SSF46938">
    <property type="entry name" value="CRAL/TRIO N-terminal domain"/>
    <property type="match status" value="1"/>
</dbReference>
<dbReference type="CDD" id="cd00170">
    <property type="entry name" value="SEC14"/>
    <property type="match status" value="1"/>
</dbReference>
<evidence type="ECO:0000313" key="4">
    <source>
        <dbReference type="Proteomes" id="UP001212411"/>
    </source>
</evidence>
<protein>
    <submittedName>
        <fullName evidence="3">Sec14 cytosolic factor family protein</fullName>
    </submittedName>
</protein>
<dbReference type="GeneID" id="80877979"/>
<accession>A0AAE9WFG2</accession>
<dbReference type="AlphaFoldDB" id="A0AAE9WFG2"/>
<dbReference type="GO" id="GO:0008526">
    <property type="term" value="F:phosphatidylinositol transfer activity"/>
    <property type="evidence" value="ECO:0007669"/>
    <property type="project" value="TreeGrafter"/>
</dbReference>
<feature type="region of interest" description="Disordered" evidence="1">
    <location>
        <begin position="199"/>
        <end position="370"/>
    </location>
</feature>
<dbReference type="RefSeq" id="XP_056038937.1">
    <property type="nucleotide sequence ID" value="XM_056183290.1"/>
</dbReference>
<feature type="compositionally biased region" description="Polar residues" evidence="1">
    <location>
        <begin position="57"/>
        <end position="74"/>
    </location>
</feature>
<dbReference type="Proteomes" id="UP001212411">
    <property type="component" value="Chromosome 3"/>
</dbReference>
<feature type="region of interest" description="Disordered" evidence="1">
    <location>
        <begin position="126"/>
        <end position="179"/>
    </location>
</feature>
<feature type="compositionally biased region" description="Basic and acidic residues" evidence="1">
    <location>
        <begin position="206"/>
        <end position="223"/>
    </location>
</feature>
<dbReference type="InterPro" id="IPR036273">
    <property type="entry name" value="CRAL/TRIO_N_dom_sf"/>
</dbReference>
<dbReference type="Gene3D" id="3.40.525.10">
    <property type="entry name" value="CRAL-TRIO lipid binding domain"/>
    <property type="match status" value="1"/>
</dbReference>
<keyword evidence="4" id="KW-1185">Reference proteome</keyword>